<accession>M0QQZ9</accession>
<evidence type="ECO:0000313" key="2">
    <source>
        <dbReference type="EMBL" id="GAC71105.1"/>
    </source>
</evidence>
<evidence type="ECO:0000256" key="1">
    <source>
        <dbReference type="SAM" id="MobiDB-lite"/>
    </source>
</evidence>
<feature type="region of interest" description="Disordered" evidence="1">
    <location>
        <begin position="62"/>
        <end position="85"/>
    </location>
</feature>
<dbReference type="AlphaFoldDB" id="M0QQZ9"/>
<name>M0QQZ9_9ACTN</name>
<reference evidence="2 3" key="1">
    <citation type="submission" date="2013-01" db="EMBL/GenBank/DDBJ databases">
        <title>Whole genome shotgun sequence of Gordonia soli NBRC 108243.</title>
        <authorList>
            <person name="Isaki-Nakamura S."/>
            <person name="Hosoyama A."/>
            <person name="Tsuchikane K."/>
            <person name="Ando Y."/>
            <person name="Baba S."/>
            <person name="Ohji S."/>
            <person name="Hamada M."/>
            <person name="Tamura T."/>
            <person name="Yamazoe A."/>
            <person name="Yamazaki S."/>
            <person name="Fujita N."/>
        </authorList>
    </citation>
    <scope>NUCLEOTIDE SEQUENCE [LARGE SCALE GENOMIC DNA]</scope>
    <source>
        <strain evidence="2 3">NBRC 108243</strain>
    </source>
</reference>
<dbReference type="Proteomes" id="UP000011666">
    <property type="component" value="Unassembled WGS sequence"/>
</dbReference>
<comment type="caution">
    <text evidence="2">The sequence shown here is derived from an EMBL/GenBank/DDBJ whole genome shotgun (WGS) entry which is preliminary data.</text>
</comment>
<sequence>MSDELKRDIMAAISHRLKHGIHLHHRDCIHNLAPEEQIAVRGRSVEWWMTVVGRMPEQITPDQWECEPPIAPSGRIPKSDGGGQQ</sequence>
<gene>
    <name evidence="2" type="ORF">GS4_57_00020</name>
</gene>
<dbReference type="EMBL" id="BANX01000057">
    <property type="protein sequence ID" value="GAC71105.1"/>
    <property type="molecule type" value="Genomic_DNA"/>
</dbReference>
<protein>
    <submittedName>
        <fullName evidence="2">Uncharacterized protein</fullName>
    </submittedName>
</protein>
<evidence type="ECO:0000313" key="3">
    <source>
        <dbReference type="Proteomes" id="UP000011666"/>
    </source>
</evidence>
<organism evidence="2 3">
    <name type="scientific">Gordonia soli NBRC 108243</name>
    <dbReference type="NCBI Taxonomy" id="1223545"/>
    <lineage>
        <taxon>Bacteria</taxon>
        <taxon>Bacillati</taxon>
        <taxon>Actinomycetota</taxon>
        <taxon>Actinomycetes</taxon>
        <taxon>Mycobacteriales</taxon>
        <taxon>Gordoniaceae</taxon>
        <taxon>Gordonia</taxon>
    </lineage>
</organism>
<proteinExistence type="predicted"/>
<dbReference type="RefSeq" id="WP_007625839.1">
    <property type="nucleotide sequence ID" value="NZ_BANX01000057.1"/>
</dbReference>
<keyword evidence="3" id="KW-1185">Reference proteome</keyword>